<accession>A0AA44IET6</accession>
<feature type="domain" description="DUF1648" evidence="2">
    <location>
        <begin position="3"/>
        <end position="39"/>
    </location>
</feature>
<feature type="transmembrane region" description="Helical" evidence="1">
    <location>
        <begin position="29"/>
        <end position="53"/>
    </location>
</feature>
<feature type="transmembrane region" description="Helical" evidence="1">
    <location>
        <begin position="184"/>
        <end position="207"/>
    </location>
</feature>
<evidence type="ECO:0000256" key="1">
    <source>
        <dbReference type="SAM" id="Phobius"/>
    </source>
</evidence>
<evidence type="ECO:0000313" key="4">
    <source>
        <dbReference type="Proteomes" id="UP000570003"/>
    </source>
</evidence>
<proteinExistence type="predicted"/>
<keyword evidence="1" id="KW-0812">Transmembrane</keyword>
<keyword evidence="4" id="KW-1185">Reference proteome</keyword>
<organism evidence="3 4">
    <name type="scientific">Streptomyces somaliensis (strain ATCC 33201 / DSM 40738 / JCM 12659 / KCTC 9044 / NCTC 11332 / NRRL B-12077 / IP 733)</name>
    <dbReference type="NCBI Taxonomy" id="1134445"/>
    <lineage>
        <taxon>Bacteria</taxon>
        <taxon>Bacillati</taxon>
        <taxon>Actinomycetota</taxon>
        <taxon>Actinomycetes</taxon>
        <taxon>Kitasatosporales</taxon>
        <taxon>Streptomycetaceae</taxon>
        <taxon>Streptomyces</taxon>
    </lineage>
</organism>
<reference evidence="3 4" key="1">
    <citation type="submission" date="2020-04" db="EMBL/GenBank/DDBJ databases">
        <title>MicrobeNet Type strains.</title>
        <authorList>
            <person name="Nicholson A.C."/>
        </authorList>
    </citation>
    <scope>NUCLEOTIDE SEQUENCE [LARGE SCALE GENOMIC DNA]</scope>
    <source>
        <strain evidence="3 4">DSM 40738</strain>
    </source>
</reference>
<feature type="transmembrane region" description="Helical" evidence="1">
    <location>
        <begin position="104"/>
        <end position="122"/>
    </location>
</feature>
<keyword evidence="1" id="KW-0472">Membrane</keyword>
<evidence type="ECO:0000313" key="3">
    <source>
        <dbReference type="EMBL" id="NKY15996.1"/>
    </source>
</evidence>
<dbReference type="AlphaFoldDB" id="A0AA44IET6"/>
<dbReference type="Proteomes" id="UP000570003">
    <property type="component" value="Unassembled WGS sequence"/>
</dbReference>
<feature type="transmembrane region" description="Helical" evidence="1">
    <location>
        <begin position="156"/>
        <end position="178"/>
    </location>
</feature>
<keyword evidence="1" id="KW-1133">Transmembrane helix</keyword>
<dbReference type="EMBL" id="JAAXOU010000260">
    <property type="protein sequence ID" value="NKY15996.1"/>
    <property type="molecule type" value="Genomic_DNA"/>
</dbReference>
<evidence type="ECO:0000259" key="2">
    <source>
        <dbReference type="Pfam" id="PF07853"/>
    </source>
</evidence>
<dbReference type="Pfam" id="PF07853">
    <property type="entry name" value="DUF1648"/>
    <property type="match status" value="1"/>
</dbReference>
<comment type="caution">
    <text evidence="3">The sequence shown here is derived from an EMBL/GenBank/DDBJ whole genome shotgun (WGS) entry which is preliminary data.</text>
</comment>
<dbReference type="InterPro" id="IPR012867">
    <property type="entry name" value="DUF1648"/>
</dbReference>
<sequence length="298" mass="30701">MPLAASGRLPERMATHWSGAGRPDGSMPLWAAAFLPALIWAVLVAGTGLGALWAKGRPGGEVRGWASIGLLTGGVFMVGGQASVVRANLDRTDWRQAGSVTGQVAVTLVVAVVVGLAAWRVVGKRPAARGRPADGPRMELPAGRRFAWFSRASNPWLHAAAAVSGAVALIAAVAALIGLTAPHWPLIAGFALTSVLVLGCASVQVAVSEKGLKVSFGPFGWPVRRWAVEDVESARAENRSPSQVGGWGYRLSGMGTTVMLRGGECLVIRAGGGDFAVSVDDAERGAALLNSLAAERSG</sequence>
<feature type="transmembrane region" description="Helical" evidence="1">
    <location>
        <begin position="65"/>
        <end position="84"/>
    </location>
</feature>
<gene>
    <name evidence="3" type="ORF">HGA06_18210</name>
</gene>
<name>A0AA44IET6_STRE0</name>
<protein>
    <submittedName>
        <fullName evidence="3">DUF1648 domain-containing protein</fullName>
    </submittedName>
</protein>